<proteinExistence type="predicted"/>
<sequence length="56" mass="6038">MKASQVFEVVLNPEAVGGDDIGLGILDSYLLFAILDDIIPILATLGCYIPRNNKAF</sequence>
<organism evidence="2 3">
    <name type="scientific">Funneliformis geosporum</name>
    <dbReference type="NCBI Taxonomy" id="1117311"/>
    <lineage>
        <taxon>Eukaryota</taxon>
        <taxon>Fungi</taxon>
        <taxon>Fungi incertae sedis</taxon>
        <taxon>Mucoromycota</taxon>
        <taxon>Glomeromycotina</taxon>
        <taxon>Glomeromycetes</taxon>
        <taxon>Glomerales</taxon>
        <taxon>Glomeraceae</taxon>
        <taxon>Funneliformis</taxon>
    </lineage>
</organism>
<evidence type="ECO:0000256" key="1">
    <source>
        <dbReference type="SAM" id="Phobius"/>
    </source>
</evidence>
<comment type="caution">
    <text evidence="2">The sequence shown here is derived from an EMBL/GenBank/DDBJ whole genome shotgun (WGS) entry which is preliminary data.</text>
</comment>
<feature type="transmembrane region" description="Helical" evidence="1">
    <location>
        <begin position="29"/>
        <end position="49"/>
    </location>
</feature>
<gene>
    <name evidence="2" type="ORF">FWILDA_LOCUS12630</name>
</gene>
<dbReference type="Proteomes" id="UP001153678">
    <property type="component" value="Unassembled WGS sequence"/>
</dbReference>
<keyword evidence="1" id="KW-0472">Membrane</keyword>
<keyword evidence="1" id="KW-0812">Transmembrane</keyword>
<dbReference type="AlphaFoldDB" id="A0A9W4SYQ6"/>
<accession>A0A9W4SYQ6</accession>
<protein>
    <submittedName>
        <fullName evidence="2">16512_t:CDS:1</fullName>
    </submittedName>
</protein>
<name>A0A9W4SYQ6_9GLOM</name>
<evidence type="ECO:0000313" key="2">
    <source>
        <dbReference type="EMBL" id="CAI2186545.1"/>
    </source>
</evidence>
<keyword evidence="3" id="KW-1185">Reference proteome</keyword>
<evidence type="ECO:0000313" key="3">
    <source>
        <dbReference type="Proteomes" id="UP001153678"/>
    </source>
</evidence>
<reference evidence="2" key="1">
    <citation type="submission" date="2022-08" db="EMBL/GenBank/DDBJ databases">
        <authorList>
            <person name="Kallberg Y."/>
            <person name="Tangrot J."/>
            <person name="Rosling A."/>
        </authorList>
    </citation>
    <scope>NUCLEOTIDE SEQUENCE</scope>
    <source>
        <strain evidence="2">Wild A</strain>
    </source>
</reference>
<dbReference type="EMBL" id="CAMKVN010004190">
    <property type="protein sequence ID" value="CAI2186545.1"/>
    <property type="molecule type" value="Genomic_DNA"/>
</dbReference>
<keyword evidence="1" id="KW-1133">Transmembrane helix</keyword>